<feature type="domain" description="Retroviral polymerase SH3-like" evidence="2">
    <location>
        <begin position="195"/>
        <end position="237"/>
    </location>
</feature>
<evidence type="ECO:0000313" key="3">
    <source>
        <dbReference type="EMBL" id="RVX18817.1"/>
    </source>
</evidence>
<dbReference type="GO" id="GO:0003676">
    <property type="term" value="F:nucleic acid binding"/>
    <property type="evidence" value="ECO:0007669"/>
    <property type="project" value="InterPro"/>
</dbReference>
<dbReference type="Gene3D" id="3.30.420.10">
    <property type="entry name" value="Ribonuclease H-like superfamily/Ribonuclease H"/>
    <property type="match status" value="1"/>
</dbReference>
<name>A0A438KC97_VITVI</name>
<dbReference type="Proteomes" id="UP000288805">
    <property type="component" value="Unassembled WGS sequence"/>
</dbReference>
<dbReference type="InterPro" id="IPR036397">
    <property type="entry name" value="RNaseH_sf"/>
</dbReference>
<dbReference type="SUPFAM" id="SSF53098">
    <property type="entry name" value="Ribonuclease H-like"/>
    <property type="match status" value="1"/>
</dbReference>
<comment type="caution">
    <text evidence="3">The sequence shown here is derived from an EMBL/GenBank/DDBJ whole genome shotgun (WGS) entry which is preliminary data.</text>
</comment>
<sequence>MDASSHSHIAQSFDPLLSRPDSAASSTSQSITLTGSDYDVYLRYQAATSASVASVAQTSNVSVCFTQSPSLGPWILDSGVSDHISGNKHLFSSITTTSALPTITLANGSQTMAKGPEYGEDDWHRARLGHPSLPSSKDGPSFFHFVVACVDNAREYFSTPFTSFMSKRILHQSSCTHTPQQNGVAERQALRQGYEMHFLGYSRLQKGYRCYSPDTHRYFLSADVTFFEDSPFFSSSKSLPISEVYHRRHRVVTPPLSSAEVPDDSPPVPLISPTRPCHLLTICLLLFGKSTSEALSHPRWRQAMVDEMAALHSNGTWDLVSLPPGKSTVGCCWVYTVKVGHDGQLIALRPAWLLKLDIKNVFLHGELLEEVYMEQPPGFVAQGESDHSVFYHHNSLSQCIYLVVYVNDIVITGLEIAQSSSGVVMSQKKYALDILEETVMLECKPIDTPMDPNVKLVPGQGEPLRDPKKLTTCRQTELLHHQSARHLFSCNLISWKSKKQDVVVRSSAEAEYQVMALATCELIWLRQLLQTLRFGKDE</sequence>
<evidence type="ECO:0000313" key="4">
    <source>
        <dbReference type="Proteomes" id="UP000288805"/>
    </source>
</evidence>
<dbReference type="EMBL" id="QGNW01000010">
    <property type="protein sequence ID" value="RVX18817.1"/>
    <property type="molecule type" value="Genomic_DNA"/>
</dbReference>
<proteinExistence type="predicted"/>
<evidence type="ECO:0000259" key="2">
    <source>
        <dbReference type="Pfam" id="PF25597"/>
    </source>
</evidence>
<reference evidence="3 4" key="1">
    <citation type="journal article" date="2018" name="PLoS Genet.">
        <title>Population sequencing reveals clonal diversity and ancestral inbreeding in the grapevine cultivar Chardonnay.</title>
        <authorList>
            <person name="Roach M.J."/>
            <person name="Johnson D.L."/>
            <person name="Bohlmann J."/>
            <person name="van Vuuren H.J."/>
            <person name="Jones S.J."/>
            <person name="Pretorius I.S."/>
            <person name="Schmidt S.A."/>
            <person name="Borneman A.R."/>
        </authorList>
    </citation>
    <scope>NUCLEOTIDE SEQUENCE [LARGE SCALE GENOMIC DNA]</scope>
    <source>
        <strain evidence="4">cv. Chardonnay</strain>
        <tissue evidence="3">Leaf</tissue>
    </source>
</reference>
<dbReference type="AlphaFoldDB" id="A0A438KC97"/>
<dbReference type="CDD" id="cd09272">
    <property type="entry name" value="RNase_HI_RT_Ty1"/>
    <property type="match status" value="1"/>
</dbReference>
<gene>
    <name evidence="3" type="ORF">CK203_006937</name>
</gene>
<organism evidence="3 4">
    <name type="scientific">Vitis vinifera</name>
    <name type="common">Grape</name>
    <dbReference type="NCBI Taxonomy" id="29760"/>
    <lineage>
        <taxon>Eukaryota</taxon>
        <taxon>Viridiplantae</taxon>
        <taxon>Streptophyta</taxon>
        <taxon>Embryophyta</taxon>
        <taxon>Tracheophyta</taxon>
        <taxon>Spermatophyta</taxon>
        <taxon>Magnoliopsida</taxon>
        <taxon>eudicotyledons</taxon>
        <taxon>Gunneridae</taxon>
        <taxon>Pentapetalae</taxon>
        <taxon>rosids</taxon>
        <taxon>Vitales</taxon>
        <taxon>Vitaceae</taxon>
        <taxon>Viteae</taxon>
        <taxon>Vitis</taxon>
    </lineage>
</organism>
<dbReference type="InterPro" id="IPR012337">
    <property type="entry name" value="RNaseH-like_sf"/>
</dbReference>
<dbReference type="Pfam" id="PF25597">
    <property type="entry name" value="SH3_retrovirus"/>
    <property type="match status" value="1"/>
</dbReference>
<accession>A0A438KC97</accession>
<dbReference type="Pfam" id="PF22936">
    <property type="entry name" value="Pol_BBD"/>
    <property type="match status" value="1"/>
</dbReference>
<dbReference type="PANTHER" id="PTHR11439:SF470">
    <property type="entry name" value="CYSTEINE-RICH RLK (RECEPTOR-LIKE PROTEIN KINASE) 8"/>
    <property type="match status" value="1"/>
</dbReference>
<dbReference type="PANTHER" id="PTHR11439">
    <property type="entry name" value="GAG-POL-RELATED RETROTRANSPOSON"/>
    <property type="match status" value="1"/>
</dbReference>
<feature type="domain" description="Retrovirus-related Pol polyprotein from transposon TNT 1-94-like beta-barrel" evidence="1">
    <location>
        <begin position="74"/>
        <end position="115"/>
    </location>
</feature>
<dbReference type="InterPro" id="IPR054722">
    <property type="entry name" value="PolX-like_BBD"/>
</dbReference>
<evidence type="ECO:0008006" key="5">
    <source>
        <dbReference type="Google" id="ProtNLM"/>
    </source>
</evidence>
<dbReference type="InterPro" id="IPR057670">
    <property type="entry name" value="SH3_retrovirus"/>
</dbReference>
<evidence type="ECO:0000259" key="1">
    <source>
        <dbReference type="Pfam" id="PF22936"/>
    </source>
</evidence>
<protein>
    <recommendedName>
        <fullName evidence="5">Retrovirus-related Pol polyprotein from transposon RE1</fullName>
    </recommendedName>
</protein>